<accession>A0A380S4H3</accession>
<gene>
    <name evidence="1" type="ORF">SAMN05661053_1426</name>
</gene>
<dbReference type="EMBL" id="UHJL01000002">
    <property type="protein sequence ID" value="SUQ24035.1"/>
    <property type="molecule type" value="Genomic_DNA"/>
</dbReference>
<dbReference type="AlphaFoldDB" id="A0A380S4H3"/>
<dbReference type="RefSeq" id="WP_146196747.1">
    <property type="nucleotide sequence ID" value="NZ_UHJL01000002.1"/>
</dbReference>
<reference evidence="1 2" key="1">
    <citation type="submission" date="2017-08" db="EMBL/GenBank/DDBJ databases">
        <authorList>
            <person name="de Groot N.N."/>
        </authorList>
    </citation>
    <scope>NUCLEOTIDE SEQUENCE [LARGE SCALE GENOMIC DNA]</scope>
    <source>
        <strain evidence="1 2">HM2</strain>
    </source>
</reference>
<evidence type="ECO:0000313" key="1">
    <source>
        <dbReference type="EMBL" id="SUQ24035.1"/>
    </source>
</evidence>
<evidence type="ECO:0000313" key="2">
    <source>
        <dbReference type="Proteomes" id="UP000255423"/>
    </source>
</evidence>
<protein>
    <recommendedName>
        <fullName evidence="3">HipA-like C-terminal domain-containing protein</fullName>
    </recommendedName>
</protein>
<sequence length="383" mass="43491">MANIIYTLMNRDTPLCDFIIEGEGELELCKIVKAISPLPFWCEPLSTWVANRSSAKHRSHVNRILELCGGKTKSGFIALTHCLSLTDTLWVKSDHENVTWKDVNLYENKFDEVISKLSFDGNGLFGMQMSTTSPELTTDGAYDKCWLNEDDGIHLIKTGSTGARNAGLEPYGEVLASQVFEKICDSVKYTFRKFDGRVVSDCKIFTSQKLGYKPVSIFLKNGVKYGLPETLEIYRELNCEDAFRRMVVADCITLNSDRHFGNFGFLVNNETFERTGINPCFDFNMAFVPLSEEGFDFGRRADGTELNFDEYLSKRGPVIGSDYVAPARAILTPEIKKCVEEIRETTLTIPCDERFSEKRLSQMNMIKNVQCERILGFDAKWKF</sequence>
<dbReference type="Gene3D" id="1.10.1070.20">
    <property type="match status" value="1"/>
</dbReference>
<organism evidence="1 2">
    <name type="scientific">Fibrobacter succinogenes</name>
    <name type="common">Bacteroides succinogenes</name>
    <dbReference type="NCBI Taxonomy" id="833"/>
    <lineage>
        <taxon>Bacteria</taxon>
        <taxon>Pseudomonadati</taxon>
        <taxon>Fibrobacterota</taxon>
        <taxon>Fibrobacteria</taxon>
        <taxon>Fibrobacterales</taxon>
        <taxon>Fibrobacteraceae</taxon>
        <taxon>Fibrobacter</taxon>
    </lineage>
</organism>
<dbReference type="Proteomes" id="UP000255423">
    <property type="component" value="Unassembled WGS sequence"/>
</dbReference>
<evidence type="ECO:0008006" key="3">
    <source>
        <dbReference type="Google" id="ProtNLM"/>
    </source>
</evidence>
<proteinExistence type="predicted"/>
<name>A0A380S4H3_FIBSU</name>